<feature type="domain" description="UPF3" evidence="6">
    <location>
        <begin position="2"/>
        <end position="153"/>
    </location>
</feature>
<dbReference type="GO" id="GO:0005730">
    <property type="term" value="C:nucleolus"/>
    <property type="evidence" value="ECO:0007669"/>
    <property type="project" value="TreeGrafter"/>
</dbReference>
<evidence type="ECO:0000259" key="6">
    <source>
        <dbReference type="Pfam" id="PF03467"/>
    </source>
</evidence>
<dbReference type="InterPro" id="IPR005120">
    <property type="entry name" value="UPF3_dom"/>
</dbReference>
<evidence type="ECO:0000256" key="3">
    <source>
        <dbReference type="ARBA" id="ARBA00023161"/>
    </source>
</evidence>
<comment type="similarity">
    <text evidence="2">Belongs to the RENT3 family.</text>
</comment>
<evidence type="ECO:0000256" key="4">
    <source>
        <dbReference type="ARBA" id="ARBA00023242"/>
    </source>
</evidence>
<keyword evidence="4" id="KW-0539">Nucleus</keyword>
<evidence type="ECO:0000256" key="5">
    <source>
        <dbReference type="SAM" id="MobiDB-lite"/>
    </source>
</evidence>
<dbReference type="InterPro" id="IPR039722">
    <property type="entry name" value="Upf3"/>
</dbReference>
<dbReference type="Pfam" id="PF03467">
    <property type="entry name" value="Smg4_UPF3"/>
    <property type="match status" value="1"/>
</dbReference>
<dbReference type="SUPFAM" id="SSF54928">
    <property type="entry name" value="RNA-binding domain, RBD"/>
    <property type="match status" value="1"/>
</dbReference>
<dbReference type="PANTHER" id="PTHR13112:SF0">
    <property type="entry name" value="FI21285P1"/>
    <property type="match status" value="1"/>
</dbReference>
<feature type="compositionally biased region" description="Polar residues" evidence="5">
    <location>
        <begin position="287"/>
        <end position="304"/>
    </location>
</feature>
<dbReference type="GO" id="GO:0003729">
    <property type="term" value="F:mRNA binding"/>
    <property type="evidence" value="ECO:0007669"/>
    <property type="project" value="TreeGrafter"/>
</dbReference>
<evidence type="ECO:0000256" key="1">
    <source>
        <dbReference type="ARBA" id="ARBA00004123"/>
    </source>
</evidence>
<dbReference type="PANTHER" id="PTHR13112">
    <property type="entry name" value="UPF3 REGULATOR OF NONSENSE TRANSCRIPTS-LIKE PROTEIN"/>
    <property type="match status" value="1"/>
</dbReference>
<name>A0AA88X1B1_9ASTE</name>
<evidence type="ECO:0000256" key="2">
    <source>
        <dbReference type="ARBA" id="ARBA00005991"/>
    </source>
</evidence>
<dbReference type="GO" id="GO:0005737">
    <property type="term" value="C:cytoplasm"/>
    <property type="evidence" value="ECO:0007669"/>
    <property type="project" value="TreeGrafter"/>
</dbReference>
<evidence type="ECO:0000313" key="7">
    <source>
        <dbReference type="EMBL" id="KAK3037717.1"/>
    </source>
</evidence>
<dbReference type="GO" id="GO:0045727">
    <property type="term" value="P:positive regulation of translation"/>
    <property type="evidence" value="ECO:0007669"/>
    <property type="project" value="TreeGrafter"/>
</dbReference>
<dbReference type="Proteomes" id="UP001188597">
    <property type="component" value="Unassembled WGS sequence"/>
</dbReference>
<feature type="compositionally biased region" description="Polar residues" evidence="5">
    <location>
        <begin position="408"/>
        <end position="419"/>
    </location>
</feature>
<dbReference type="InterPro" id="IPR035979">
    <property type="entry name" value="RBD_domain_sf"/>
</dbReference>
<evidence type="ECO:0000313" key="8">
    <source>
        <dbReference type="Proteomes" id="UP001188597"/>
    </source>
</evidence>
<dbReference type="EMBL" id="JAVXUP010000115">
    <property type="protein sequence ID" value="KAK3037717.1"/>
    <property type="molecule type" value="Genomic_DNA"/>
</dbReference>
<comment type="subcellular location">
    <subcellularLocation>
        <location evidence="1">Nucleus</location>
    </subcellularLocation>
</comment>
<feature type="compositionally biased region" description="Basic and acidic residues" evidence="5">
    <location>
        <begin position="398"/>
        <end position="407"/>
    </location>
</feature>
<comment type="caution">
    <text evidence="7">The sequence shown here is derived from an EMBL/GenBank/DDBJ whole genome shotgun (WGS) entry which is preliminary data.</text>
</comment>
<feature type="region of interest" description="Disordered" evidence="5">
    <location>
        <begin position="283"/>
        <end position="426"/>
    </location>
</feature>
<keyword evidence="8" id="KW-1185">Reference proteome</keyword>
<dbReference type="InterPro" id="IPR012677">
    <property type="entry name" value="Nucleotide-bd_a/b_plait_sf"/>
</dbReference>
<feature type="compositionally biased region" description="Basic and acidic residues" evidence="5">
    <location>
        <begin position="367"/>
        <end position="391"/>
    </location>
</feature>
<dbReference type="CDD" id="cd12455">
    <property type="entry name" value="RRM_like_Smg4_UPF3"/>
    <property type="match status" value="1"/>
</dbReference>
<feature type="compositionally biased region" description="Low complexity" evidence="5">
    <location>
        <begin position="180"/>
        <end position="195"/>
    </location>
</feature>
<accession>A0AA88X1B1</accession>
<gene>
    <name evidence="7" type="ORF">RJ639_031088</name>
</gene>
<sequence length="438" mass="49066">MEQIDTRFAGRYNWVSFLPGKSSQKQQSYSRAYINFKSPEDVVEFAEFFDGHVFVNEKEVRLLLSLSGAQFKTIVEYAPSQRVPKQWSKKDGREGTISRDPEYLEFLEFIAKPVENIPSAEIQLERKEAERAGAAKDTPIITPLMDFVRQKRAAKGVSRVRTRIISFILRSFSNGKQIRRATGSSSGSPSSAPSKRGSEKRRISTMYVLRDSGKNTSGKDKSTYMMVLKREDQNSEKSASGSEVLEESGMVFNGIFVGASGTTEIGKKKILLLKGKEKEIPHVSGGLSRQQGAASPVNSSVFKQNQRREASGRIIRSILQNRDARPSPSSSVVHHEPQIQISNQEKDKRPPRPPNSQMSAKDINGMSEDKVVGNDLYGQEKRTRNRDRPDRGVWTPLRRSDGSHASDESLSNSTSQPAQMSDFAEGMSYYQVSRRLTD</sequence>
<dbReference type="AlphaFoldDB" id="A0AA88X1B1"/>
<keyword evidence="3" id="KW-0866">Nonsense-mediated mRNA decay</keyword>
<protein>
    <recommendedName>
        <fullName evidence="6">UPF3 domain-containing protein</fullName>
    </recommendedName>
</protein>
<reference evidence="7" key="1">
    <citation type="submission" date="2022-12" db="EMBL/GenBank/DDBJ databases">
        <title>Draft genome assemblies for two species of Escallonia (Escalloniales).</title>
        <authorList>
            <person name="Chanderbali A."/>
            <person name="Dervinis C."/>
            <person name="Anghel I."/>
            <person name="Soltis D."/>
            <person name="Soltis P."/>
            <person name="Zapata F."/>
        </authorList>
    </citation>
    <scope>NUCLEOTIDE SEQUENCE</scope>
    <source>
        <strain evidence="7">UCBG64.0493</strain>
        <tissue evidence="7">Leaf</tissue>
    </source>
</reference>
<proteinExistence type="inferred from homology"/>
<organism evidence="7 8">
    <name type="scientific">Escallonia herrerae</name>
    <dbReference type="NCBI Taxonomy" id="1293975"/>
    <lineage>
        <taxon>Eukaryota</taxon>
        <taxon>Viridiplantae</taxon>
        <taxon>Streptophyta</taxon>
        <taxon>Embryophyta</taxon>
        <taxon>Tracheophyta</taxon>
        <taxon>Spermatophyta</taxon>
        <taxon>Magnoliopsida</taxon>
        <taxon>eudicotyledons</taxon>
        <taxon>Gunneridae</taxon>
        <taxon>Pentapetalae</taxon>
        <taxon>asterids</taxon>
        <taxon>campanulids</taxon>
        <taxon>Escalloniales</taxon>
        <taxon>Escalloniaceae</taxon>
        <taxon>Escallonia</taxon>
    </lineage>
</organism>
<dbReference type="Gene3D" id="3.30.70.330">
    <property type="match status" value="1"/>
</dbReference>
<feature type="region of interest" description="Disordered" evidence="5">
    <location>
        <begin position="178"/>
        <end position="204"/>
    </location>
</feature>
<dbReference type="GO" id="GO:0000184">
    <property type="term" value="P:nuclear-transcribed mRNA catabolic process, nonsense-mediated decay"/>
    <property type="evidence" value="ECO:0007669"/>
    <property type="project" value="UniProtKB-KW"/>
</dbReference>